<dbReference type="Gene3D" id="2.160.20.10">
    <property type="entry name" value="Single-stranded right-handed beta-helix, Pectin lyase-like"/>
    <property type="match status" value="1"/>
</dbReference>
<dbReference type="Proteomes" id="UP000092598">
    <property type="component" value="Chromosome"/>
</dbReference>
<protein>
    <recommendedName>
        <fullName evidence="1">Right handed beta helix domain-containing protein</fullName>
    </recommendedName>
</protein>
<dbReference type="STRING" id="1915.SLINC_0556"/>
<reference evidence="2 3" key="1">
    <citation type="submission" date="2016-07" db="EMBL/GenBank/DDBJ databases">
        <title>Enhancement of antibiotic productionsby engineered nitrateutilization in actinobacteria.</title>
        <authorList>
            <person name="Meng S.C."/>
        </authorList>
    </citation>
    <scope>NUCLEOTIDE SEQUENCE [LARGE SCALE GENOMIC DNA]</scope>
    <source>
        <strain evidence="2 3">NRRL 2936</strain>
    </source>
</reference>
<evidence type="ECO:0000313" key="2">
    <source>
        <dbReference type="EMBL" id="ANS62780.1"/>
    </source>
</evidence>
<dbReference type="SUPFAM" id="SSF51126">
    <property type="entry name" value="Pectin lyase-like"/>
    <property type="match status" value="1"/>
</dbReference>
<dbReference type="PROSITE" id="PS51257">
    <property type="entry name" value="PROKAR_LIPOPROTEIN"/>
    <property type="match status" value="1"/>
</dbReference>
<dbReference type="InterPro" id="IPR039448">
    <property type="entry name" value="Beta_helix"/>
</dbReference>
<sequence>MPRTSAVALTAALVLGVVGGCADTPHYSPEVTTYYVSPDGDDSAPGTSADRAWRTLARADELLLHPGDRLLLQGGTRLSGQVAIRPDEAGDPERPVVIGSYGKGRATVVATGAPAVSVHNTGGVDVSDLVLEGRGSARTDEAGVSLYYDDTRTRSRESHVTLADIDVSGFQTGIAIGSAITGAGFSDVTVRRASLHDNKDAGLLTYGPDFEPERPVYAHQDITVEQVDAYSNSGDPEASERHTGNGIVLGGVHRAVVRDSSAHDNGGSAAIDAPGGPVGMWAYDSANVLMQHNTAYRNHTGSGKDGSGFGLDSNVSGSTVQYNLSYQNDGSGYYAYSQTANGAHTNNRIRYNISDDDGRKLPWHGALTVYGDNVSNLSIYQNTVTMSRSPGGAGTVVLLRPDINGISFRNNLLVSDRDPLITADAALSADRVVFQGNQYHTADGPWRVEWGESAYRTLDAWRADTGQERVGTKPAGTAADPCLAGGPLPDIRSAGSASLAVSGCPRTGLDLRALFGIDPGTEDFFGREVTAPPVIGAAQP</sequence>
<gene>
    <name evidence="2" type="ORF">SLINC_0556</name>
</gene>
<proteinExistence type="predicted"/>
<dbReference type="SMART" id="SM00710">
    <property type="entry name" value="PbH1"/>
    <property type="match status" value="8"/>
</dbReference>
<dbReference type="InterPro" id="IPR012334">
    <property type="entry name" value="Pectin_lyas_fold"/>
</dbReference>
<keyword evidence="3" id="KW-1185">Reference proteome</keyword>
<organism evidence="2 3">
    <name type="scientific">Streptomyces lincolnensis</name>
    <dbReference type="NCBI Taxonomy" id="1915"/>
    <lineage>
        <taxon>Bacteria</taxon>
        <taxon>Bacillati</taxon>
        <taxon>Actinomycetota</taxon>
        <taxon>Actinomycetes</taxon>
        <taxon>Kitasatosporales</taxon>
        <taxon>Streptomycetaceae</taxon>
        <taxon>Streptomyces</taxon>
    </lineage>
</organism>
<dbReference type="Pfam" id="PF13229">
    <property type="entry name" value="Beta_helix"/>
    <property type="match status" value="1"/>
</dbReference>
<dbReference type="InterPro" id="IPR006626">
    <property type="entry name" value="PbH1"/>
</dbReference>
<dbReference type="RefSeq" id="WP_079164373.1">
    <property type="nucleotide sequence ID" value="NZ_CP016438.1"/>
</dbReference>
<dbReference type="AlphaFoldDB" id="A0A1B1M2A3"/>
<name>A0A1B1M2A3_STRLN</name>
<feature type="domain" description="Right handed beta helix" evidence="1">
    <location>
        <begin position="243"/>
        <end position="411"/>
    </location>
</feature>
<evidence type="ECO:0000259" key="1">
    <source>
        <dbReference type="Pfam" id="PF13229"/>
    </source>
</evidence>
<dbReference type="OrthoDB" id="3333873at2"/>
<dbReference type="InterPro" id="IPR011050">
    <property type="entry name" value="Pectin_lyase_fold/virulence"/>
</dbReference>
<accession>A0A1B1M2A3</accession>
<evidence type="ECO:0000313" key="3">
    <source>
        <dbReference type="Proteomes" id="UP000092598"/>
    </source>
</evidence>
<dbReference type="KEGG" id="sls:SLINC_0556"/>
<dbReference type="EMBL" id="CP016438">
    <property type="protein sequence ID" value="ANS62780.1"/>
    <property type="molecule type" value="Genomic_DNA"/>
</dbReference>